<feature type="transmembrane region" description="Helical" evidence="1">
    <location>
        <begin position="144"/>
        <end position="165"/>
    </location>
</feature>
<protein>
    <submittedName>
        <fullName evidence="2">Protein of unassigned function</fullName>
    </submittedName>
</protein>
<evidence type="ECO:0000313" key="2">
    <source>
        <dbReference type="EMBL" id="AGO88253.1"/>
    </source>
</evidence>
<geneLocation type="plasmid" evidence="2">
    <name>pMOC1</name>
</geneLocation>
<dbReference type="EMBL" id="JX627580">
    <property type="protein sequence ID" value="AGO88253.1"/>
    <property type="molecule type" value="Genomic_DNA"/>
</dbReference>
<keyword evidence="1" id="KW-0472">Membrane</keyword>
<feature type="transmembrane region" description="Helical" evidence="1">
    <location>
        <begin position="256"/>
        <end position="275"/>
    </location>
</feature>
<name>A0A088B2A7_9HYPH</name>
<proteinExistence type="predicted"/>
<keyword evidence="1" id="KW-0812">Transmembrane</keyword>
<reference evidence="2" key="1">
    <citation type="journal article" date="2014" name="PLoS ONE">
        <title>Genome Information of Methylobacterium oryzae, a Plant-Probiotic Methylotroph in the Phyllosphere.</title>
        <authorList>
            <person name="Kwak M.J."/>
            <person name="Jeong H."/>
            <person name="Madhaiyan M."/>
            <person name="Lee Y."/>
            <person name="Sa T.M."/>
            <person name="Oh T.K."/>
            <person name="Kim J.F."/>
        </authorList>
    </citation>
    <scope>NUCLEOTIDE SEQUENCE</scope>
    <source>
        <strain evidence="2">CBMB20</strain>
        <plasmid evidence="2">pMOC1</plasmid>
    </source>
</reference>
<accession>A0A088B2A7</accession>
<evidence type="ECO:0000256" key="1">
    <source>
        <dbReference type="SAM" id="Phobius"/>
    </source>
</evidence>
<gene>
    <name evidence="2" type="ORF">MOC_1p0015</name>
</gene>
<dbReference type="AlphaFoldDB" id="A0A088B2A7"/>
<keyword evidence="2" id="KW-0614">Plasmid</keyword>
<sequence>MSAELRSLDNGIAIKQRWFAVGRTLYGLPDDEIERAYEVAKASGIVLDDALGITLFVGARIGRTVDDLVRLSTTLPPMLDEAGRNAAGAIRSAAKVATGKVVEAAVAQVEARHAEMSEAVGAQIASVARDMMREQLAAGQVRRAGLLAGAVCIAVLLGLGVGYHLGSGYQATVTNQIAAYAARPDAAAWIRLMAANPDLDQRLAAYCNPRSSNFQRLASGVPTCNLPIYLEGPPLPTANVEGTGWMTRLEVTFEKLPWLTTMFLGALLLAGIQWLNKKANGKARA</sequence>
<dbReference type="RefSeq" id="WP_172685359.1">
    <property type="nucleotide sequence ID" value="NZ_JX627580.1"/>
</dbReference>
<organism evidence="2">
    <name type="scientific">Methylobacterium oryzae CBMB20</name>
    <dbReference type="NCBI Taxonomy" id="693986"/>
    <lineage>
        <taxon>Bacteria</taxon>
        <taxon>Pseudomonadati</taxon>
        <taxon>Pseudomonadota</taxon>
        <taxon>Alphaproteobacteria</taxon>
        <taxon>Hyphomicrobiales</taxon>
        <taxon>Methylobacteriaceae</taxon>
        <taxon>Methylobacterium</taxon>
    </lineage>
</organism>
<keyword evidence="1" id="KW-1133">Transmembrane helix</keyword>